<dbReference type="InterPro" id="IPR036291">
    <property type="entry name" value="NAD(P)-bd_dom_sf"/>
</dbReference>
<evidence type="ECO:0000313" key="7">
    <source>
        <dbReference type="EMBL" id="GAA0759382.1"/>
    </source>
</evidence>
<evidence type="ECO:0000256" key="1">
    <source>
        <dbReference type="ARBA" id="ARBA00005854"/>
    </source>
</evidence>
<dbReference type="PROSITE" id="PS00065">
    <property type="entry name" value="D_2_HYDROXYACID_DH_1"/>
    <property type="match status" value="1"/>
</dbReference>
<feature type="domain" description="D-isomer specific 2-hydroxyacid dehydrogenase catalytic" evidence="5">
    <location>
        <begin position="3"/>
        <end position="315"/>
    </location>
</feature>
<dbReference type="InterPro" id="IPR029752">
    <property type="entry name" value="D-isomer_DH_CS1"/>
</dbReference>
<comment type="similarity">
    <text evidence="1 4">Belongs to the D-isomer specific 2-hydroxyacid dehydrogenase family.</text>
</comment>
<dbReference type="Pfam" id="PF02826">
    <property type="entry name" value="2-Hacid_dh_C"/>
    <property type="match status" value="1"/>
</dbReference>
<keyword evidence="8" id="KW-1185">Reference proteome</keyword>
<evidence type="ECO:0000259" key="6">
    <source>
        <dbReference type="Pfam" id="PF02826"/>
    </source>
</evidence>
<dbReference type="RefSeq" id="WP_224454270.1">
    <property type="nucleotide sequence ID" value="NZ_BAAAGG010000005.1"/>
</dbReference>
<dbReference type="InterPro" id="IPR006139">
    <property type="entry name" value="D-isomer_2_OHA_DH_cat_dom"/>
</dbReference>
<dbReference type="Proteomes" id="UP001500185">
    <property type="component" value="Unassembled WGS sequence"/>
</dbReference>
<dbReference type="Gene3D" id="3.40.50.720">
    <property type="entry name" value="NAD(P)-binding Rossmann-like Domain"/>
    <property type="match status" value="2"/>
</dbReference>
<protein>
    <submittedName>
        <fullName evidence="7">D-2-hydroxyacid dehydrogenase</fullName>
    </submittedName>
</protein>
<feature type="domain" description="D-isomer specific 2-hydroxyacid dehydrogenase NAD-binding" evidence="6">
    <location>
        <begin position="106"/>
        <end position="293"/>
    </location>
</feature>
<dbReference type="EMBL" id="BAAAGG010000005">
    <property type="protein sequence ID" value="GAA0759382.1"/>
    <property type="molecule type" value="Genomic_DNA"/>
</dbReference>
<keyword evidence="3" id="KW-0520">NAD</keyword>
<dbReference type="PANTHER" id="PTHR43761:SF1">
    <property type="entry name" value="D-ISOMER SPECIFIC 2-HYDROXYACID DEHYDROGENASE CATALYTIC DOMAIN-CONTAINING PROTEIN-RELATED"/>
    <property type="match status" value="1"/>
</dbReference>
<sequence length="316" mass="34998">MKILATDGFSEIGINLLENAGHEIIIKNVASNQLVNFINSNNIEGILVKKTTPLSEADIYEFETIKFIGNCERNFQHINVDAAEENNIQVFSAEDAWSNSVAELTIAHLLSCMRHLKDSNREMPLEGDQNFNSLKRSFSGGVEVKNKILGIIGFGKVGQEVAKKAISLGMQVKFYDKTIETAELKLSFFDNQHIKFNLSSSTLDEVLSTSEAISLHIPKTDSYLIGAKELKKMKPTAGIINTSHGKCIDEFALVKALDNNELMFGALDVFEDEPQPPIQLLMNPKLSLTPHIGGATQETQDRIAKELSDQIISFLN</sequence>
<organism evidence="7 8">
    <name type="scientific">Psychroflexus lacisalsi</name>
    <dbReference type="NCBI Taxonomy" id="503928"/>
    <lineage>
        <taxon>Bacteria</taxon>
        <taxon>Pseudomonadati</taxon>
        <taxon>Bacteroidota</taxon>
        <taxon>Flavobacteriia</taxon>
        <taxon>Flavobacteriales</taxon>
        <taxon>Flavobacteriaceae</taxon>
        <taxon>Psychroflexus</taxon>
    </lineage>
</organism>
<dbReference type="InterPro" id="IPR006140">
    <property type="entry name" value="D-isomer_DH_NAD-bd"/>
</dbReference>
<dbReference type="SUPFAM" id="SSF52283">
    <property type="entry name" value="Formate/glycerate dehydrogenase catalytic domain-like"/>
    <property type="match status" value="1"/>
</dbReference>
<name>A0ABP3VHD7_9FLAO</name>
<evidence type="ECO:0000256" key="2">
    <source>
        <dbReference type="ARBA" id="ARBA00023002"/>
    </source>
</evidence>
<dbReference type="SUPFAM" id="SSF51735">
    <property type="entry name" value="NAD(P)-binding Rossmann-fold domains"/>
    <property type="match status" value="1"/>
</dbReference>
<proteinExistence type="inferred from homology"/>
<dbReference type="Pfam" id="PF00389">
    <property type="entry name" value="2-Hacid_dh"/>
    <property type="match status" value="1"/>
</dbReference>
<dbReference type="PANTHER" id="PTHR43761">
    <property type="entry name" value="D-ISOMER SPECIFIC 2-HYDROXYACID DEHYDROGENASE FAMILY PROTEIN (AFU_ORTHOLOGUE AFUA_1G13630)"/>
    <property type="match status" value="1"/>
</dbReference>
<evidence type="ECO:0000256" key="4">
    <source>
        <dbReference type="RuleBase" id="RU003719"/>
    </source>
</evidence>
<gene>
    <name evidence="7" type="ORF">GCM10009433_17520</name>
</gene>
<evidence type="ECO:0000313" key="8">
    <source>
        <dbReference type="Proteomes" id="UP001500185"/>
    </source>
</evidence>
<evidence type="ECO:0000259" key="5">
    <source>
        <dbReference type="Pfam" id="PF00389"/>
    </source>
</evidence>
<evidence type="ECO:0000256" key="3">
    <source>
        <dbReference type="ARBA" id="ARBA00023027"/>
    </source>
</evidence>
<keyword evidence="2 4" id="KW-0560">Oxidoreductase</keyword>
<comment type="caution">
    <text evidence="7">The sequence shown here is derived from an EMBL/GenBank/DDBJ whole genome shotgun (WGS) entry which is preliminary data.</text>
</comment>
<accession>A0ABP3VHD7</accession>
<dbReference type="InterPro" id="IPR050418">
    <property type="entry name" value="D-iso_2-hydroxyacid_DH_PdxB"/>
</dbReference>
<reference evidence="8" key="1">
    <citation type="journal article" date="2019" name="Int. J. Syst. Evol. Microbiol.">
        <title>The Global Catalogue of Microorganisms (GCM) 10K type strain sequencing project: providing services to taxonomists for standard genome sequencing and annotation.</title>
        <authorList>
            <consortium name="The Broad Institute Genomics Platform"/>
            <consortium name="The Broad Institute Genome Sequencing Center for Infectious Disease"/>
            <person name="Wu L."/>
            <person name="Ma J."/>
        </authorList>
    </citation>
    <scope>NUCLEOTIDE SEQUENCE [LARGE SCALE GENOMIC DNA]</scope>
    <source>
        <strain evidence="8">JCM 16231</strain>
    </source>
</reference>